<accession>A0A642VDT3</accession>
<dbReference type="EMBL" id="SWFS01000028">
    <property type="protein sequence ID" value="KAA8917537.1"/>
    <property type="molecule type" value="Genomic_DNA"/>
</dbReference>
<evidence type="ECO:0000313" key="3">
    <source>
        <dbReference type="EMBL" id="KAA8917537.1"/>
    </source>
</evidence>
<gene>
    <name evidence="3" type="ORF">TRICI_000320</name>
</gene>
<feature type="compositionally biased region" description="Polar residues" evidence="2">
    <location>
        <begin position="89"/>
        <end position="103"/>
    </location>
</feature>
<dbReference type="VEuPathDB" id="FungiDB:TRICI_000320"/>
<keyword evidence="4" id="KW-1185">Reference proteome</keyword>
<keyword evidence="1" id="KW-0175">Coiled coil</keyword>
<feature type="coiled-coil region" evidence="1">
    <location>
        <begin position="184"/>
        <end position="225"/>
    </location>
</feature>
<feature type="region of interest" description="Disordered" evidence="2">
    <location>
        <begin position="84"/>
        <end position="103"/>
    </location>
</feature>
<feature type="compositionally biased region" description="Polar residues" evidence="2">
    <location>
        <begin position="1"/>
        <end position="19"/>
    </location>
</feature>
<feature type="region of interest" description="Disordered" evidence="2">
    <location>
        <begin position="1"/>
        <end position="31"/>
    </location>
</feature>
<dbReference type="OrthoDB" id="10484532at2759"/>
<evidence type="ECO:0000313" key="4">
    <source>
        <dbReference type="Proteomes" id="UP000761534"/>
    </source>
</evidence>
<dbReference type="Proteomes" id="UP000761534">
    <property type="component" value="Unassembled WGS sequence"/>
</dbReference>
<reference evidence="3" key="1">
    <citation type="journal article" date="2019" name="G3 (Bethesda)">
        <title>Genome Assemblies of Two Rare Opportunistic Yeast Pathogens: Diutina rugosa (syn. Candida rugosa) and Trichomonascus ciferrii (syn. Candida ciferrii).</title>
        <authorList>
            <person name="Mixao V."/>
            <person name="Saus E."/>
            <person name="Hansen A.P."/>
            <person name="Lass-Florl C."/>
            <person name="Gabaldon T."/>
        </authorList>
    </citation>
    <scope>NUCLEOTIDE SEQUENCE</scope>
    <source>
        <strain evidence="3">CBS 4856</strain>
    </source>
</reference>
<dbReference type="AlphaFoldDB" id="A0A642VDT3"/>
<evidence type="ECO:0000256" key="1">
    <source>
        <dbReference type="SAM" id="Coils"/>
    </source>
</evidence>
<proteinExistence type="predicted"/>
<protein>
    <submittedName>
        <fullName evidence="3">Uncharacterized protein</fullName>
    </submittedName>
</protein>
<comment type="caution">
    <text evidence="3">The sequence shown here is derived from an EMBL/GenBank/DDBJ whole genome shotgun (WGS) entry which is preliminary data.</text>
</comment>
<name>A0A642VDT3_9ASCO</name>
<evidence type="ECO:0000256" key="2">
    <source>
        <dbReference type="SAM" id="MobiDB-lite"/>
    </source>
</evidence>
<organism evidence="3 4">
    <name type="scientific">Trichomonascus ciferrii</name>
    <dbReference type="NCBI Taxonomy" id="44093"/>
    <lineage>
        <taxon>Eukaryota</taxon>
        <taxon>Fungi</taxon>
        <taxon>Dikarya</taxon>
        <taxon>Ascomycota</taxon>
        <taxon>Saccharomycotina</taxon>
        <taxon>Dipodascomycetes</taxon>
        <taxon>Dipodascales</taxon>
        <taxon>Trichomonascaceae</taxon>
        <taxon>Trichomonascus</taxon>
        <taxon>Trichomonascus ciferrii complex</taxon>
    </lineage>
</organism>
<sequence>MGSRQNGGQAPRRSQSSAELEQILGNGETPDMNVVTGLVQSLMTSVQKNQEARERVGNMATKILEVESERTRLLQEYIGDTGENVDASMENNQPQHDQENNVNKSTNLENSHVTVYGDQISTEEPSENDLYQENLALKIELQRLEEYDTKATQLIGQYEVALTHLRDDARCSATEYEVAKKQLINSYKVRLDEEQRTYDELKAGHDRLLFALKGLNESLKEARNNLPQNTN</sequence>